<keyword evidence="19" id="KW-1185">Reference proteome</keyword>
<organism evidence="19 20">
    <name type="scientific">Heterorhabditis bacteriophora</name>
    <name type="common">Entomopathogenic nematode worm</name>
    <dbReference type="NCBI Taxonomy" id="37862"/>
    <lineage>
        <taxon>Eukaryota</taxon>
        <taxon>Metazoa</taxon>
        <taxon>Ecdysozoa</taxon>
        <taxon>Nematoda</taxon>
        <taxon>Chromadorea</taxon>
        <taxon>Rhabditida</taxon>
        <taxon>Rhabditina</taxon>
        <taxon>Rhabditomorpha</taxon>
        <taxon>Strongyloidea</taxon>
        <taxon>Heterorhabditidae</taxon>
        <taxon>Heterorhabditis</taxon>
    </lineage>
</organism>
<keyword evidence="6" id="KW-0378">Hydrolase</keyword>
<dbReference type="GO" id="GO:0052381">
    <property type="term" value="F:tRNA dimethylallyltransferase activity"/>
    <property type="evidence" value="ECO:0007669"/>
    <property type="project" value="InterPro"/>
</dbReference>
<dbReference type="PRINTS" id="PR00237">
    <property type="entry name" value="GPCRRHODOPSN"/>
</dbReference>
<feature type="transmembrane region" description="Helical" evidence="16">
    <location>
        <begin position="902"/>
        <end position="924"/>
    </location>
</feature>
<dbReference type="NCBIfam" id="TIGR00174">
    <property type="entry name" value="miaA"/>
    <property type="match status" value="1"/>
</dbReference>
<evidence type="ECO:0000256" key="3">
    <source>
        <dbReference type="ARBA" id="ARBA00022475"/>
    </source>
</evidence>
<evidence type="ECO:0000256" key="11">
    <source>
        <dbReference type="ARBA" id="ARBA00023170"/>
    </source>
</evidence>
<keyword evidence="3" id="KW-1003">Cell membrane</keyword>
<keyword evidence="11 14" id="KW-0675">Receptor</keyword>
<dbReference type="Gene3D" id="3.40.50.300">
    <property type="entry name" value="P-loop containing nucleotide triphosphate hydrolases"/>
    <property type="match status" value="2"/>
</dbReference>
<evidence type="ECO:0000256" key="7">
    <source>
        <dbReference type="ARBA" id="ARBA00022989"/>
    </source>
</evidence>
<evidence type="ECO:0000256" key="8">
    <source>
        <dbReference type="ARBA" id="ARBA00023040"/>
    </source>
</evidence>
<evidence type="ECO:0000256" key="10">
    <source>
        <dbReference type="ARBA" id="ARBA00023136"/>
    </source>
</evidence>
<dbReference type="CDD" id="cd15853">
    <property type="entry name" value="SNARE_Bet1"/>
    <property type="match status" value="1"/>
</dbReference>
<dbReference type="InterPro" id="IPR000727">
    <property type="entry name" value="T_SNARE_dom"/>
</dbReference>
<dbReference type="HAMAP" id="MF_00185">
    <property type="entry name" value="IPP_trans"/>
    <property type="match status" value="1"/>
</dbReference>
<evidence type="ECO:0000256" key="16">
    <source>
        <dbReference type="SAM" id="Phobius"/>
    </source>
</evidence>
<sequence length="1147" mass="130789">MADEISSVSSSSKSEMDFKQEMPNIEMPPSVLVLGMAGSGKTSFVQRLTAYLHARKTPPYVINLDPAVATVPYPANIDIRDTVKYKQVMKEYGLGPNGAIITSLNLMCTRFDQVLNMIRKRANQYSICLIDTPGQIEAFTWSASGSIITDSLASSHPTVIAYIVDSARATNPTTFMSNMLYACSILYRAKLPFIIVFNKVLFYYYFFIITYSFILTYSVLSLLILSSQTFFLVSVSSTTGEGMDHFMIAVEESVERYKKDYLPMYKRILEEKQQLDMEEMKRKHDEVSSDLEVLSLAPSDNIAVNKIHLGGVAEENAEDANTLRFYYAEMEYNIYDINVLGTGLRQWSFKLKGLVAKLEFMKKIPSWFDKIGSNVKFMRSEPVIFVIGCTGTGKSDLGVAIAKKYNGEVISADSMQVYKGLDIATNKITDKEAMGVTHHLMSFLNPSSSGYHVHHFREHGLDVIDVIRSRGHIPVIVGGTTYYVESLMFQDNFINTPRDEAHVFADLDALSNAQLYQLLKENDPESASLVHPHNRARVRRAIEVFRLTGKKKSDHLREQKQNNGGKEFGGQLRFKDSLIISLDASLEVLDQRLDVRVDKMKNMGLRRELELYYDENKSQLENGSFGVLQCIGLKEFIPYLRLSLEERQTLVGDKLFEEGCEEVKLHTRQYSRKQRNWVNSRLVRRRHHGELPSFKKLDTSDVHTFLSNGIKIVDDWMSGEEFREEELSTGLSYVYALSSVHYQYLCDAYFSYDGSYLERHNDSLVDELSTKVAALKKVTISIGDDVREQNRLLQEMDGEFNSSKGLLMSTMKKLGIVSNAGGKNMLCYLVMFAMFVFFIIYYLARIVLCHRQMRTVTNYYLLNLAVADASISIFNTGFSWSYNFYYIWKLGSFYCRFNNMMGITPICASVFTMIVMSIDRYWAIVHPLRRRPGRKATVAVICLIWVLAIVCGIPAFLTSKLELNYFFDGDDLFPDTLCLTDNYPDGTSQTSLLATLYNNGLITVQYLLPLMIVSCAYYRVGVVLRKDKAVGDLRHAKSIAAKKKAAFMLALVVFIFMIVWLPYNAYFLLSSVLPLPESRKVILYNLHSRQICNNQIVMNPKNKFRVGFRYAFRWLPWMHSNRGEYISILSSQVRPSLIPTQTAATEF</sequence>
<dbReference type="PANTHER" id="PTHR46925:SF2">
    <property type="entry name" value="G-PROTEIN COUPLED RECEPTOR TKR-1-RELATED"/>
    <property type="match status" value="1"/>
</dbReference>
<dbReference type="InterPro" id="IPR001681">
    <property type="entry name" value="Neurokn_rcpt"/>
</dbReference>
<evidence type="ECO:0000256" key="6">
    <source>
        <dbReference type="ARBA" id="ARBA00022801"/>
    </source>
</evidence>
<dbReference type="Gene3D" id="1.20.5.110">
    <property type="match status" value="1"/>
</dbReference>
<dbReference type="SUPFAM" id="SSF52540">
    <property type="entry name" value="P-loop containing nucleoside triphosphate hydrolases"/>
    <property type="match status" value="2"/>
</dbReference>
<keyword evidence="15" id="KW-0808">Transferase</keyword>
<keyword evidence="8 14" id="KW-0297">G-protein coupled receptor</keyword>
<evidence type="ECO:0000256" key="9">
    <source>
        <dbReference type="ARBA" id="ARBA00023134"/>
    </source>
</evidence>
<dbReference type="GO" id="GO:0008033">
    <property type="term" value="P:tRNA processing"/>
    <property type="evidence" value="ECO:0007669"/>
    <property type="project" value="InterPro"/>
</dbReference>
<dbReference type="InterPro" id="IPR004130">
    <property type="entry name" value="Gpn"/>
</dbReference>
<dbReference type="Gene3D" id="1.10.20.140">
    <property type="match status" value="1"/>
</dbReference>
<evidence type="ECO:0000256" key="5">
    <source>
        <dbReference type="ARBA" id="ARBA00022741"/>
    </source>
</evidence>
<protein>
    <submittedName>
        <fullName evidence="20">GPN-loop GTPase 1</fullName>
    </submittedName>
</protein>
<dbReference type="InterPro" id="IPR039899">
    <property type="entry name" value="BET1_SNARE"/>
</dbReference>
<evidence type="ECO:0000313" key="20">
    <source>
        <dbReference type="WBParaSite" id="Hba_06453"/>
    </source>
</evidence>
<evidence type="ECO:0000256" key="1">
    <source>
        <dbReference type="ARBA" id="ARBA00004651"/>
    </source>
</evidence>
<dbReference type="GO" id="GO:0005524">
    <property type="term" value="F:ATP binding"/>
    <property type="evidence" value="ECO:0007669"/>
    <property type="project" value="UniProtKB-KW"/>
</dbReference>
<evidence type="ECO:0000256" key="14">
    <source>
        <dbReference type="RuleBase" id="RU000688"/>
    </source>
</evidence>
<keyword evidence="5 15" id="KW-0547">Nucleotide-binding</keyword>
<evidence type="ECO:0000256" key="2">
    <source>
        <dbReference type="ARBA" id="ARBA00005290"/>
    </source>
</evidence>
<evidence type="ECO:0000256" key="15">
    <source>
        <dbReference type="RuleBase" id="RU003785"/>
    </source>
</evidence>
<dbReference type="InterPro" id="IPR017452">
    <property type="entry name" value="GPCR_Rhodpsn_7TM"/>
</dbReference>
<comment type="subcellular location">
    <subcellularLocation>
        <location evidence="1">Cell membrane</location>
        <topology evidence="1">Multi-pass membrane protein</topology>
    </subcellularLocation>
    <subcellularLocation>
        <location evidence="13">Endomembrane system</location>
        <topology evidence="13">Single-pass type IV membrane protein</topology>
    </subcellularLocation>
</comment>
<dbReference type="Gene3D" id="1.20.1070.10">
    <property type="entry name" value="Rhodopsin 7-helix transmembrane proteins"/>
    <property type="match status" value="1"/>
</dbReference>
<dbReference type="CDD" id="cd17870">
    <property type="entry name" value="GPN1"/>
    <property type="match status" value="1"/>
</dbReference>
<name>A0A1I7WMS7_HETBA</name>
<keyword evidence="15" id="KW-0067">ATP-binding</keyword>
<proteinExistence type="inferred from homology"/>
<evidence type="ECO:0000256" key="4">
    <source>
        <dbReference type="ARBA" id="ARBA00022692"/>
    </source>
</evidence>
<dbReference type="GO" id="GO:0005525">
    <property type="term" value="F:GTP binding"/>
    <property type="evidence" value="ECO:0007669"/>
    <property type="project" value="UniProtKB-KW"/>
</dbReference>
<feature type="transmembrane region" description="Helical" evidence="16">
    <location>
        <begin position="828"/>
        <end position="848"/>
    </location>
</feature>
<dbReference type="InterPro" id="IPR000276">
    <property type="entry name" value="GPCR_Rhodpsn"/>
</dbReference>
<feature type="transmembrane region" description="Helical" evidence="16">
    <location>
        <begin position="1006"/>
        <end position="1024"/>
    </location>
</feature>
<evidence type="ECO:0000259" key="17">
    <source>
        <dbReference type="PROSITE" id="PS50192"/>
    </source>
</evidence>
<keyword evidence="9" id="KW-0342">GTP-binding</keyword>
<dbReference type="GO" id="GO:0012505">
    <property type="term" value="C:endomembrane system"/>
    <property type="evidence" value="ECO:0007669"/>
    <property type="project" value="UniProtKB-SubCell"/>
</dbReference>
<evidence type="ECO:0000256" key="13">
    <source>
        <dbReference type="ARBA" id="ARBA00046280"/>
    </source>
</evidence>
<feature type="transmembrane region" description="Helical" evidence="16">
    <location>
        <begin position="202"/>
        <end position="225"/>
    </location>
</feature>
<comment type="similarity">
    <text evidence="14">Belongs to the G-protein coupled receptor 1 family.</text>
</comment>
<dbReference type="GO" id="GO:0004995">
    <property type="term" value="F:tachykinin receptor activity"/>
    <property type="evidence" value="ECO:0007669"/>
    <property type="project" value="InterPro"/>
</dbReference>
<dbReference type="PROSITE" id="PS50262">
    <property type="entry name" value="G_PROTEIN_RECEP_F1_2"/>
    <property type="match status" value="1"/>
</dbReference>
<keyword evidence="7 16" id="KW-1133">Transmembrane helix</keyword>
<dbReference type="GO" id="GO:0003924">
    <property type="term" value="F:GTPase activity"/>
    <property type="evidence" value="ECO:0007669"/>
    <property type="project" value="InterPro"/>
</dbReference>
<feature type="domain" description="G-protein coupled receptors family 1 profile" evidence="18">
    <location>
        <begin position="832"/>
        <end position="1098"/>
    </location>
</feature>
<dbReference type="InterPro" id="IPR027417">
    <property type="entry name" value="P-loop_NTPase"/>
</dbReference>
<feature type="transmembrane region" description="Helical" evidence="16">
    <location>
        <begin position="936"/>
        <end position="957"/>
    </location>
</feature>
<keyword evidence="12 14" id="KW-0807">Transducer</keyword>
<dbReference type="Pfam" id="PF00001">
    <property type="entry name" value="7tm_1"/>
    <property type="match status" value="1"/>
</dbReference>
<dbReference type="PROSITE" id="PS50192">
    <property type="entry name" value="T_SNARE"/>
    <property type="match status" value="1"/>
</dbReference>
<comment type="similarity">
    <text evidence="2">Belongs to the GPN-loop GTPase family.</text>
</comment>
<keyword evidence="10 16" id="KW-0472">Membrane</keyword>
<dbReference type="SUPFAM" id="SSF81321">
    <property type="entry name" value="Family A G protein-coupled receptor-like"/>
    <property type="match status" value="1"/>
</dbReference>
<reference evidence="20" key="1">
    <citation type="submission" date="2016-11" db="UniProtKB">
        <authorList>
            <consortium name="WormBaseParasite"/>
        </authorList>
    </citation>
    <scope>IDENTIFICATION</scope>
</reference>
<dbReference type="Proteomes" id="UP000095283">
    <property type="component" value="Unplaced"/>
</dbReference>
<dbReference type="WBParaSite" id="Hba_06453">
    <property type="protein sequence ID" value="Hba_06453"/>
    <property type="gene ID" value="Hba_06453"/>
</dbReference>
<dbReference type="InterPro" id="IPR018022">
    <property type="entry name" value="IPT"/>
</dbReference>
<dbReference type="PROSITE" id="PS00237">
    <property type="entry name" value="G_PROTEIN_RECEP_F1_1"/>
    <property type="match status" value="1"/>
</dbReference>
<feature type="domain" description="T-SNARE coiled-coil homology" evidence="17">
    <location>
        <begin position="755"/>
        <end position="817"/>
    </location>
</feature>
<dbReference type="Pfam" id="PF01715">
    <property type="entry name" value="IPPT"/>
    <property type="match status" value="1"/>
</dbReference>
<feature type="transmembrane region" description="Helical" evidence="16">
    <location>
        <begin position="1045"/>
        <end position="1063"/>
    </location>
</feature>
<feature type="transmembrane region" description="Helical" evidence="16">
    <location>
        <begin position="860"/>
        <end position="882"/>
    </location>
</feature>
<dbReference type="GO" id="GO:0005886">
    <property type="term" value="C:plasma membrane"/>
    <property type="evidence" value="ECO:0007669"/>
    <property type="project" value="UniProtKB-SubCell"/>
</dbReference>
<dbReference type="PANTHER" id="PTHR46925">
    <property type="entry name" value="G-PROTEIN COUPLED RECEPTOR TKR-1-RELATED"/>
    <property type="match status" value="1"/>
</dbReference>
<comment type="similarity">
    <text evidence="15">Belongs to the IPP transferase family.</text>
</comment>
<evidence type="ECO:0000313" key="19">
    <source>
        <dbReference type="Proteomes" id="UP000095283"/>
    </source>
</evidence>
<accession>A0A1I7WMS7</accession>
<keyword evidence="4 14" id="KW-0812">Transmembrane</keyword>
<dbReference type="AlphaFoldDB" id="A0A1I7WMS7"/>
<dbReference type="Pfam" id="PF03029">
    <property type="entry name" value="ATP_bind_1"/>
    <property type="match status" value="1"/>
</dbReference>
<evidence type="ECO:0000256" key="12">
    <source>
        <dbReference type="ARBA" id="ARBA00023224"/>
    </source>
</evidence>
<evidence type="ECO:0000259" key="18">
    <source>
        <dbReference type="PROSITE" id="PS50262"/>
    </source>
</evidence>
<dbReference type="InterPro" id="IPR030230">
    <property type="entry name" value="Gpn1/Npa3/XAB1"/>
</dbReference>